<gene>
    <name evidence="16" type="ORF">ACJMK2_008852</name>
</gene>
<keyword evidence="10 11" id="KW-0739">Sodium transport</keyword>
<protein>
    <recommendedName>
        <fullName evidence="11">Sodium/hydrogen exchanger</fullName>
    </recommendedName>
</protein>
<evidence type="ECO:0000256" key="14">
    <source>
        <dbReference type="SAM" id="SignalP"/>
    </source>
</evidence>
<dbReference type="PANTHER" id="PTHR10110:SF191">
    <property type="entry name" value="SODIUM_HYDROGEN EXCHANGER 8"/>
    <property type="match status" value="1"/>
</dbReference>
<dbReference type="InterPro" id="IPR006153">
    <property type="entry name" value="Cation/H_exchanger_TM"/>
</dbReference>
<evidence type="ECO:0000256" key="1">
    <source>
        <dbReference type="ARBA" id="ARBA00004653"/>
    </source>
</evidence>
<feature type="domain" description="Cation/H+ exchanger transmembrane" evidence="15">
    <location>
        <begin position="113"/>
        <end position="506"/>
    </location>
</feature>
<keyword evidence="2 11" id="KW-0813">Transport</keyword>
<feature type="transmembrane region" description="Helical" evidence="13">
    <location>
        <begin position="418"/>
        <end position="441"/>
    </location>
</feature>
<evidence type="ECO:0000256" key="10">
    <source>
        <dbReference type="ARBA" id="ARBA00023201"/>
    </source>
</evidence>
<evidence type="ECO:0000256" key="3">
    <source>
        <dbReference type="ARBA" id="ARBA00022449"/>
    </source>
</evidence>
<dbReference type="GO" id="GO:0006814">
    <property type="term" value="P:sodium ion transport"/>
    <property type="evidence" value="ECO:0007669"/>
    <property type="project" value="UniProtKB-KW"/>
</dbReference>
<dbReference type="GO" id="GO:0015297">
    <property type="term" value="F:antiporter activity"/>
    <property type="evidence" value="ECO:0007669"/>
    <property type="project" value="UniProtKB-KW"/>
</dbReference>
<name>A0ABD3VAF6_SINWO</name>
<feature type="compositionally biased region" description="Polar residues" evidence="12">
    <location>
        <begin position="34"/>
        <end position="68"/>
    </location>
</feature>
<evidence type="ECO:0000256" key="6">
    <source>
        <dbReference type="ARBA" id="ARBA00023034"/>
    </source>
</evidence>
<feature type="transmembrane region" description="Helical" evidence="13">
    <location>
        <begin position="296"/>
        <end position="321"/>
    </location>
</feature>
<feature type="transmembrane region" description="Helical" evidence="13">
    <location>
        <begin position="131"/>
        <end position="151"/>
    </location>
</feature>
<dbReference type="InterPro" id="IPR004709">
    <property type="entry name" value="NaH_exchanger"/>
</dbReference>
<accession>A0ABD3VAF6</accession>
<evidence type="ECO:0000256" key="2">
    <source>
        <dbReference type="ARBA" id="ARBA00022448"/>
    </source>
</evidence>
<sequence length="838" mass="92542">MCTFMPLKVLFGIFLASTLLWNIAYAAAAADTASDNGDSKSTGNQETPQAARTLPNNSSTENGTEANITTGTPTLPTTMGKPTFPPCKETAEKEHKSSLTIFFILLVLVICILIIHLLLQTNFHYLPESIAVVLIGALIGLVLKFFTFGNWRSEEAFSPTIFFIILLPPIIFESGYNLHKGNFFQNIGSILVFAIIGTLISAIIVGGGVYLLGQMDVAYKFTVVESFAFGSLISAVDPVATLAIFHALDVDQILYMLVFGESILNDAVAITLTTTALEFKDPDFTGSGAGAFFHAVWRFCLMFFASSAIGVGFGLTSAILLKFIDLRKTPSLEIGIMLAFSYLPYSLCEGLQLSGIMAILFCGVVMSHYTHLNLSPVAQITVQQLFRTIAFIAETCVFAYLGLAIFSIKFIVKPALVIWSLALILIGRAVNIFPLSFILNYFREHKITRKTQFIMWFSGLRGAIAFALSLQLESSEEKSYVLVTTTLIIVLFTIMFLGGATMPLMKFLKAEKKKKKKRSNQEVSLSKTREMGETVDSEHLSEMTEEEIEVNFARPGLKGFLRLDVRYLKPFFTRRFTQQEVKEGRIQMDHLTNKWYQDVRAAPSESESEEEEETLFINSKQDDIPSASEPLIPKTFDKISHVILHQQIKISHVIHQQNQDLPCNTTSADQDLPCNTTSADQDFPCNTTSADQDLPCNTTSADQDLPCNTTSAYQDLPCNNTTSADQNLPYNTTSADQDLPCNNTTSADQDLPCNNTTSADQDLPCNTTSADQDLPCNTTSADQDLPCNTTSADQDLPCNTTSADQDLPCNTSADQDRRCKFQTEQSLYSARFVMEIIP</sequence>
<proteinExistence type="inferred from homology"/>
<evidence type="ECO:0000256" key="13">
    <source>
        <dbReference type="SAM" id="Phobius"/>
    </source>
</evidence>
<keyword evidence="9 13" id="KW-0472">Membrane</keyword>
<evidence type="ECO:0000256" key="7">
    <source>
        <dbReference type="ARBA" id="ARBA00023053"/>
    </source>
</evidence>
<dbReference type="PRINTS" id="PR01084">
    <property type="entry name" value="NAHEXCHNGR"/>
</dbReference>
<evidence type="ECO:0000256" key="4">
    <source>
        <dbReference type="ARBA" id="ARBA00022692"/>
    </source>
</evidence>
<feature type="region of interest" description="Disordered" evidence="12">
    <location>
        <begin position="34"/>
        <end position="89"/>
    </location>
</feature>
<feature type="transmembrane region" description="Helical" evidence="13">
    <location>
        <begin position="389"/>
        <end position="412"/>
    </location>
</feature>
<comment type="caution">
    <text evidence="16">The sequence shown here is derived from an EMBL/GenBank/DDBJ whole genome shotgun (WGS) entry which is preliminary data.</text>
</comment>
<dbReference type="Proteomes" id="UP001634394">
    <property type="component" value="Unassembled WGS sequence"/>
</dbReference>
<feature type="transmembrane region" description="Helical" evidence="13">
    <location>
        <begin position="157"/>
        <end position="178"/>
    </location>
</feature>
<evidence type="ECO:0000256" key="9">
    <source>
        <dbReference type="ARBA" id="ARBA00023136"/>
    </source>
</evidence>
<evidence type="ECO:0000256" key="5">
    <source>
        <dbReference type="ARBA" id="ARBA00022989"/>
    </source>
</evidence>
<keyword evidence="14" id="KW-0732">Signal</keyword>
<keyword evidence="8 11" id="KW-0406">Ion transport</keyword>
<dbReference type="Gene3D" id="6.10.140.1330">
    <property type="match status" value="1"/>
</dbReference>
<evidence type="ECO:0000256" key="8">
    <source>
        <dbReference type="ARBA" id="ARBA00023065"/>
    </source>
</evidence>
<keyword evidence="7" id="KW-0915">Sodium</keyword>
<dbReference type="NCBIfam" id="TIGR00840">
    <property type="entry name" value="b_cpa1"/>
    <property type="match status" value="1"/>
</dbReference>
<feature type="region of interest" description="Disordered" evidence="12">
    <location>
        <begin position="518"/>
        <end position="540"/>
    </location>
</feature>
<dbReference type="InterPro" id="IPR018422">
    <property type="entry name" value="Cation/H_exchanger_CPA1"/>
</dbReference>
<reference evidence="16 17" key="1">
    <citation type="submission" date="2024-11" db="EMBL/GenBank/DDBJ databases">
        <title>Chromosome-level genome assembly of the freshwater bivalve Anodonta woodiana.</title>
        <authorList>
            <person name="Chen X."/>
        </authorList>
    </citation>
    <scope>NUCLEOTIDE SEQUENCE [LARGE SCALE GENOMIC DNA]</scope>
    <source>
        <strain evidence="16">MN2024</strain>
        <tissue evidence="16">Gills</tissue>
    </source>
</reference>
<comment type="subcellular location">
    <subcellularLocation>
        <location evidence="1">Golgi apparatus membrane</location>
        <topology evidence="1">Multi-pass membrane protein</topology>
    </subcellularLocation>
</comment>
<evidence type="ECO:0000313" key="17">
    <source>
        <dbReference type="Proteomes" id="UP001634394"/>
    </source>
</evidence>
<evidence type="ECO:0000256" key="11">
    <source>
        <dbReference type="RuleBase" id="RU003722"/>
    </source>
</evidence>
<dbReference type="AlphaFoldDB" id="A0ABD3VAF6"/>
<feature type="transmembrane region" description="Helical" evidence="13">
    <location>
        <begin position="482"/>
        <end position="508"/>
    </location>
</feature>
<keyword evidence="17" id="KW-1185">Reference proteome</keyword>
<feature type="signal peptide" evidence="14">
    <location>
        <begin position="1"/>
        <end position="26"/>
    </location>
</feature>
<feature type="chain" id="PRO_5044882744" description="Sodium/hydrogen exchanger" evidence="14">
    <location>
        <begin position="27"/>
        <end position="838"/>
    </location>
</feature>
<keyword evidence="4 11" id="KW-0812">Transmembrane</keyword>
<feature type="compositionally biased region" description="Low complexity" evidence="12">
    <location>
        <begin position="69"/>
        <end position="82"/>
    </location>
</feature>
<dbReference type="PANTHER" id="PTHR10110">
    <property type="entry name" value="SODIUM/HYDROGEN EXCHANGER"/>
    <property type="match status" value="1"/>
</dbReference>
<keyword evidence="5 13" id="KW-1133">Transmembrane helix</keyword>
<organism evidence="16 17">
    <name type="scientific">Sinanodonta woodiana</name>
    <name type="common">Chinese pond mussel</name>
    <name type="synonym">Anodonta woodiana</name>
    <dbReference type="NCBI Taxonomy" id="1069815"/>
    <lineage>
        <taxon>Eukaryota</taxon>
        <taxon>Metazoa</taxon>
        <taxon>Spiralia</taxon>
        <taxon>Lophotrochozoa</taxon>
        <taxon>Mollusca</taxon>
        <taxon>Bivalvia</taxon>
        <taxon>Autobranchia</taxon>
        <taxon>Heteroconchia</taxon>
        <taxon>Palaeoheterodonta</taxon>
        <taxon>Unionida</taxon>
        <taxon>Unionoidea</taxon>
        <taxon>Unionidae</taxon>
        <taxon>Unioninae</taxon>
        <taxon>Sinanodonta</taxon>
    </lineage>
</organism>
<evidence type="ECO:0000313" key="16">
    <source>
        <dbReference type="EMBL" id="KAL3858576.1"/>
    </source>
</evidence>
<dbReference type="Pfam" id="PF00999">
    <property type="entry name" value="Na_H_Exchanger"/>
    <property type="match status" value="1"/>
</dbReference>
<evidence type="ECO:0000259" key="15">
    <source>
        <dbReference type="Pfam" id="PF00999"/>
    </source>
</evidence>
<feature type="transmembrane region" description="Helical" evidence="13">
    <location>
        <begin position="190"/>
        <end position="212"/>
    </location>
</feature>
<keyword evidence="6" id="KW-0333">Golgi apparatus</keyword>
<feature type="compositionally biased region" description="Basic and acidic residues" evidence="12">
    <location>
        <begin position="527"/>
        <end position="540"/>
    </location>
</feature>
<dbReference type="GO" id="GO:0000139">
    <property type="term" value="C:Golgi membrane"/>
    <property type="evidence" value="ECO:0007669"/>
    <property type="project" value="UniProtKB-SubCell"/>
</dbReference>
<evidence type="ECO:0000256" key="12">
    <source>
        <dbReference type="SAM" id="MobiDB-lite"/>
    </source>
</evidence>
<feature type="transmembrane region" description="Helical" evidence="13">
    <location>
        <begin position="351"/>
        <end position="369"/>
    </location>
</feature>
<feature type="transmembrane region" description="Helical" evidence="13">
    <location>
        <begin position="99"/>
        <end position="119"/>
    </location>
</feature>
<feature type="transmembrane region" description="Helical" evidence="13">
    <location>
        <begin position="227"/>
        <end position="248"/>
    </location>
</feature>
<keyword evidence="3 11" id="KW-0050">Antiport</keyword>
<feature type="transmembrane region" description="Helical" evidence="13">
    <location>
        <begin position="453"/>
        <end position="470"/>
    </location>
</feature>
<dbReference type="EMBL" id="JBJQND010000012">
    <property type="protein sequence ID" value="KAL3858576.1"/>
    <property type="molecule type" value="Genomic_DNA"/>
</dbReference>
<comment type="similarity">
    <text evidence="11">Belongs to the monovalent cation:proton antiporter 1 (CPA1) transporter (TC 2.A.36) family.</text>
</comment>